<dbReference type="PANTHER" id="PTHR30055">
    <property type="entry name" value="HTH-TYPE TRANSCRIPTIONAL REGULATOR RUTR"/>
    <property type="match status" value="1"/>
</dbReference>
<name>A0ABQ2N9T9_9ACTN</name>
<reference evidence="5" key="1">
    <citation type="journal article" date="2019" name="Int. J. Syst. Evol. Microbiol.">
        <title>The Global Catalogue of Microorganisms (GCM) 10K type strain sequencing project: providing services to taxonomists for standard genome sequencing and annotation.</title>
        <authorList>
            <consortium name="The Broad Institute Genomics Platform"/>
            <consortium name="The Broad Institute Genome Sequencing Center for Infectious Disease"/>
            <person name="Wu L."/>
            <person name="Ma J."/>
        </authorList>
    </citation>
    <scope>NUCLEOTIDE SEQUENCE [LARGE SCALE GENOMIC DNA]</scope>
    <source>
        <strain evidence="5">CGMCC 4.7371</strain>
    </source>
</reference>
<evidence type="ECO:0000259" key="3">
    <source>
        <dbReference type="PROSITE" id="PS50977"/>
    </source>
</evidence>
<organism evidence="4 5">
    <name type="scientific">Nocardioides phosphati</name>
    <dbReference type="NCBI Taxonomy" id="1867775"/>
    <lineage>
        <taxon>Bacteria</taxon>
        <taxon>Bacillati</taxon>
        <taxon>Actinomycetota</taxon>
        <taxon>Actinomycetes</taxon>
        <taxon>Propionibacteriales</taxon>
        <taxon>Nocardioidaceae</taxon>
        <taxon>Nocardioides</taxon>
    </lineage>
</organism>
<dbReference type="RefSeq" id="WP_188783644.1">
    <property type="nucleotide sequence ID" value="NZ_BMNI01000003.1"/>
</dbReference>
<accession>A0ABQ2N9T9</accession>
<dbReference type="EMBL" id="BMNI01000003">
    <property type="protein sequence ID" value="GGO89132.1"/>
    <property type="molecule type" value="Genomic_DNA"/>
</dbReference>
<evidence type="ECO:0000256" key="2">
    <source>
        <dbReference type="PROSITE-ProRule" id="PRU00335"/>
    </source>
</evidence>
<dbReference type="SUPFAM" id="SSF48498">
    <property type="entry name" value="Tetracyclin repressor-like, C-terminal domain"/>
    <property type="match status" value="1"/>
</dbReference>
<sequence length="209" mass="22173">MSVSDITPERLPRGRHGIDAEAVVASQRARLLRAVVQVVGERGWSGTRIADVVAAAAVSRRTFYELFDGLEDCFTAAIETGFARLIEAIDATAPADGDDFEARVRRFLGAYIELLAATPGATRALHVEMLRGSDEVRALHDRVMEAVGERLLVARFGDGDRGDVPAEFGVALVAGFEHLLSRHIRAGGDEAGLAAVVDAAAAIAVRALG</sequence>
<feature type="domain" description="HTH tetR-type" evidence="3">
    <location>
        <begin position="25"/>
        <end position="85"/>
    </location>
</feature>
<evidence type="ECO:0000313" key="4">
    <source>
        <dbReference type="EMBL" id="GGO89132.1"/>
    </source>
</evidence>
<feature type="DNA-binding region" description="H-T-H motif" evidence="2">
    <location>
        <begin position="48"/>
        <end position="67"/>
    </location>
</feature>
<proteinExistence type="predicted"/>
<gene>
    <name evidence="4" type="ORF">GCM10011584_17800</name>
</gene>
<dbReference type="InterPro" id="IPR050109">
    <property type="entry name" value="HTH-type_TetR-like_transc_reg"/>
</dbReference>
<dbReference type="Pfam" id="PF00440">
    <property type="entry name" value="TetR_N"/>
    <property type="match status" value="1"/>
</dbReference>
<protein>
    <recommendedName>
        <fullName evidence="3">HTH tetR-type domain-containing protein</fullName>
    </recommendedName>
</protein>
<dbReference type="PROSITE" id="PS50977">
    <property type="entry name" value="HTH_TETR_2"/>
    <property type="match status" value="1"/>
</dbReference>
<dbReference type="PANTHER" id="PTHR30055:SF187">
    <property type="entry name" value="TRANSCRIPTIONAL REGULATORY PROTEIN"/>
    <property type="match status" value="1"/>
</dbReference>
<evidence type="ECO:0000313" key="5">
    <source>
        <dbReference type="Proteomes" id="UP000655410"/>
    </source>
</evidence>
<dbReference type="Proteomes" id="UP000655410">
    <property type="component" value="Unassembled WGS sequence"/>
</dbReference>
<dbReference type="SUPFAM" id="SSF46689">
    <property type="entry name" value="Homeodomain-like"/>
    <property type="match status" value="1"/>
</dbReference>
<evidence type="ECO:0000256" key="1">
    <source>
        <dbReference type="ARBA" id="ARBA00023125"/>
    </source>
</evidence>
<dbReference type="Gene3D" id="1.10.357.10">
    <property type="entry name" value="Tetracycline Repressor, domain 2"/>
    <property type="match status" value="1"/>
</dbReference>
<dbReference type="InterPro" id="IPR036271">
    <property type="entry name" value="Tet_transcr_reg_TetR-rel_C_sf"/>
</dbReference>
<dbReference type="InterPro" id="IPR009057">
    <property type="entry name" value="Homeodomain-like_sf"/>
</dbReference>
<keyword evidence="5" id="KW-1185">Reference proteome</keyword>
<comment type="caution">
    <text evidence="4">The sequence shown here is derived from an EMBL/GenBank/DDBJ whole genome shotgun (WGS) entry which is preliminary data.</text>
</comment>
<keyword evidence="1 2" id="KW-0238">DNA-binding</keyword>
<dbReference type="InterPro" id="IPR001647">
    <property type="entry name" value="HTH_TetR"/>
</dbReference>